<proteinExistence type="predicted"/>
<accession>A0A8K1GWJ8</accession>
<keyword evidence="2" id="KW-1185">Reference proteome</keyword>
<gene>
    <name evidence="1" type="ORF">HGM15179_002357</name>
</gene>
<dbReference type="EMBL" id="SWJQ01000042">
    <property type="protein sequence ID" value="TRZ24655.1"/>
    <property type="molecule type" value="Genomic_DNA"/>
</dbReference>
<dbReference type="OrthoDB" id="187617at2759"/>
<comment type="caution">
    <text evidence="1">The sequence shown here is derived from an EMBL/GenBank/DDBJ whole genome shotgun (WGS) entry which is preliminary data.</text>
</comment>
<name>A0A8K1GWJ8_9PASS</name>
<protein>
    <submittedName>
        <fullName evidence="1">Uncharacterized protein</fullName>
    </submittedName>
</protein>
<sequence length="182" mass="20731">MRGWRAALSERDLGVLVNGKLTMNQQCPGSQEDQRCPGGHQSQQHGELSQPVFTVEVLQPSDNICGPPLNSLQQFHVLLTLCTPELKKTLQILFHFRMEFNDNEQQRGKLLCTVNTAQAWVRRNPLEEGEMLLSLTAADLAKLGEVSGEYNIFWRMRVAKCEGHNKQRVHNRKRLGSPREDK</sequence>
<dbReference type="Proteomes" id="UP000796761">
    <property type="component" value="Unassembled WGS sequence"/>
</dbReference>
<evidence type="ECO:0000313" key="1">
    <source>
        <dbReference type="EMBL" id="TRZ24655.1"/>
    </source>
</evidence>
<evidence type="ECO:0000313" key="2">
    <source>
        <dbReference type="Proteomes" id="UP000796761"/>
    </source>
</evidence>
<organism evidence="1 2">
    <name type="scientific">Zosterops borbonicus</name>
    <dbReference type="NCBI Taxonomy" id="364589"/>
    <lineage>
        <taxon>Eukaryota</taxon>
        <taxon>Metazoa</taxon>
        <taxon>Chordata</taxon>
        <taxon>Craniata</taxon>
        <taxon>Vertebrata</taxon>
        <taxon>Euteleostomi</taxon>
        <taxon>Archelosauria</taxon>
        <taxon>Archosauria</taxon>
        <taxon>Dinosauria</taxon>
        <taxon>Saurischia</taxon>
        <taxon>Theropoda</taxon>
        <taxon>Coelurosauria</taxon>
        <taxon>Aves</taxon>
        <taxon>Neognathae</taxon>
        <taxon>Neoaves</taxon>
        <taxon>Telluraves</taxon>
        <taxon>Australaves</taxon>
        <taxon>Passeriformes</taxon>
        <taxon>Sylvioidea</taxon>
        <taxon>Zosteropidae</taxon>
        <taxon>Zosterops</taxon>
    </lineage>
</organism>
<dbReference type="AlphaFoldDB" id="A0A8K1GWJ8"/>
<reference evidence="1" key="1">
    <citation type="submission" date="2019-04" db="EMBL/GenBank/DDBJ databases">
        <title>Genome assembly of Zosterops borbonicus 15179.</title>
        <authorList>
            <person name="Leroy T."/>
            <person name="Anselmetti Y."/>
            <person name="Tilak M.-K."/>
            <person name="Nabholz B."/>
        </authorList>
    </citation>
    <scope>NUCLEOTIDE SEQUENCE</scope>
    <source>
        <strain evidence="1">HGM_15179</strain>
        <tissue evidence="1">Muscle</tissue>
    </source>
</reference>